<dbReference type="AlphaFoldDB" id="A0AA37BM24"/>
<evidence type="ECO:0000313" key="2">
    <source>
        <dbReference type="Proteomes" id="UP000627984"/>
    </source>
</evidence>
<dbReference type="Proteomes" id="UP000627984">
    <property type="component" value="Unassembled WGS sequence"/>
</dbReference>
<sequence>MSHTGAQGPDARTQAIVRELATVRARAEQDHHVGEPGLYSRVMVIVDGNVPSEGDAEHCYLTPVAAPRSGQGYYTLTAKDGAQRPPEISPDEAKLSQSDSEVAVLLEAYEWITDQGLQVATESIEVILISNIGPCTGCKARLQIFYGDLLAAAGEVGSKVLITVESIYNTPEASRNRTRGNQIPTTYGYPDSVATPYTVLGQQGTYWRYQLPQLH</sequence>
<dbReference type="EMBL" id="BMQD01000023">
    <property type="protein sequence ID" value="GGK90955.1"/>
    <property type="molecule type" value="Genomic_DNA"/>
</dbReference>
<reference evidence="1" key="2">
    <citation type="submission" date="2022-09" db="EMBL/GenBank/DDBJ databases">
        <authorList>
            <person name="Sun Q."/>
            <person name="Ohkuma M."/>
        </authorList>
    </citation>
    <scope>NUCLEOTIDE SEQUENCE</scope>
    <source>
        <strain evidence="1">JCM 3093</strain>
    </source>
</reference>
<reference evidence="1" key="1">
    <citation type="journal article" date="2014" name="Int. J. Syst. Evol. Microbiol.">
        <title>Complete genome sequence of Corynebacterium casei LMG S-19264T (=DSM 44701T), isolated from a smear-ripened cheese.</title>
        <authorList>
            <consortium name="US DOE Joint Genome Institute (JGI-PGF)"/>
            <person name="Walter F."/>
            <person name="Albersmeier A."/>
            <person name="Kalinowski J."/>
            <person name="Ruckert C."/>
        </authorList>
    </citation>
    <scope>NUCLEOTIDE SEQUENCE</scope>
    <source>
        <strain evidence="1">JCM 3093</strain>
    </source>
</reference>
<proteinExistence type="predicted"/>
<organism evidence="1 2">
    <name type="scientific">Planomonospora parontospora</name>
    <dbReference type="NCBI Taxonomy" id="58119"/>
    <lineage>
        <taxon>Bacteria</taxon>
        <taxon>Bacillati</taxon>
        <taxon>Actinomycetota</taxon>
        <taxon>Actinomycetes</taxon>
        <taxon>Streptosporangiales</taxon>
        <taxon>Streptosporangiaceae</taxon>
        <taxon>Planomonospora</taxon>
    </lineage>
</organism>
<name>A0AA37BM24_9ACTN</name>
<gene>
    <name evidence="1" type="ORF">GCM10010126_58030</name>
</gene>
<accession>A0AA37BM24</accession>
<evidence type="ECO:0000313" key="1">
    <source>
        <dbReference type="EMBL" id="GGK90955.1"/>
    </source>
</evidence>
<protein>
    <submittedName>
        <fullName evidence="1">Uncharacterized protein</fullName>
    </submittedName>
</protein>
<comment type="caution">
    <text evidence="1">The sequence shown here is derived from an EMBL/GenBank/DDBJ whole genome shotgun (WGS) entry which is preliminary data.</text>
</comment>